<evidence type="ECO:0000259" key="10">
    <source>
        <dbReference type="PROSITE" id="PS50163"/>
    </source>
</evidence>
<dbReference type="OrthoDB" id="10251254at2759"/>
<dbReference type="EMBL" id="MPUH01000215">
    <property type="protein sequence ID" value="OMJ86127.1"/>
    <property type="molecule type" value="Genomic_DNA"/>
</dbReference>
<keyword evidence="7" id="KW-0234">DNA repair</keyword>
<feature type="domain" description="RecA family profile 2" evidence="10">
    <location>
        <begin position="272"/>
        <end position="335"/>
    </location>
</feature>
<dbReference type="Pfam" id="PF14520">
    <property type="entry name" value="HHH_5"/>
    <property type="match status" value="1"/>
</dbReference>
<protein>
    <recommendedName>
        <fullName evidence="7">DNA repair protein RAD51 homolog</fullName>
    </recommendedName>
</protein>
<dbReference type="GO" id="GO:0000794">
    <property type="term" value="C:condensed nuclear chromosome"/>
    <property type="evidence" value="ECO:0007669"/>
    <property type="project" value="TreeGrafter"/>
</dbReference>
<evidence type="ECO:0000256" key="4">
    <source>
        <dbReference type="ARBA" id="ARBA00022840"/>
    </source>
</evidence>
<dbReference type="GO" id="GO:0042148">
    <property type="term" value="P:DNA strand invasion"/>
    <property type="evidence" value="ECO:0007669"/>
    <property type="project" value="TreeGrafter"/>
</dbReference>
<dbReference type="PANTHER" id="PTHR22942">
    <property type="entry name" value="RECA/RAD51/RADA DNA STRAND-PAIRING FAMILY MEMBER"/>
    <property type="match status" value="1"/>
</dbReference>
<comment type="similarity">
    <text evidence="2 7">Belongs to the RecA family. RAD51 subfamily.</text>
</comment>
<evidence type="ECO:0000256" key="2">
    <source>
        <dbReference type="ARBA" id="ARBA00007095"/>
    </source>
</evidence>
<accession>A0A1R2CAU9</accession>
<dbReference type="Gene3D" id="1.10.150.20">
    <property type="entry name" value="5' to 3' exonuclease, C-terminal subdomain"/>
    <property type="match status" value="1"/>
</dbReference>
<dbReference type="GO" id="GO:0000730">
    <property type="term" value="P:DNA recombinase assembly"/>
    <property type="evidence" value="ECO:0007669"/>
    <property type="project" value="TreeGrafter"/>
</dbReference>
<comment type="function">
    <text evidence="7">Binds to single and double-stranded DNA and exhibits DNA-dependent ATPase activity. Underwinds duplex DNA.</text>
</comment>
<dbReference type="AlphaFoldDB" id="A0A1R2CAU9"/>
<comment type="subcellular location">
    <subcellularLocation>
        <location evidence="1 7">Nucleus</location>
    </subcellularLocation>
</comment>
<dbReference type="InterPro" id="IPR013632">
    <property type="entry name" value="Rad51_C"/>
</dbReference>
<dbReference type="InterPro" id="IPR011941">
    <property type="entry name" value="DNA_recomb/repair_Rad51"/>
</dbReference>
<dbReference type="GO" id="GO:0003690">
    <property type="term" value="F:double-stranded DNA binding"/>
    <property type="evidence" value="ECO:0007669"/>
    <property type="project" value="InterPro"/>
</dbReference>
<feature type="domain" description="RecA family profile 1" evidence="9">
    <location>
        <begin position="94"/>
        <end position="265"/>
    </location>
</feature>
<dbReference type="PROSITE" id="PS50162">
    <property type="entry name" value="RECA_2"/>
    <property type="match status" value="1"/>
</dbReference>
<keyword evidence="4 6" id="KW-0067">ATP-binding</keyword>
<evidence type="ECO:0000313" key="11">
    <source>
        <dbReference type="EMBL" id="OMJ86127.1"/>
    </source>
</evidence>
<organism evidence="11 12">
    <name type="scientific">Stentor coeruleus</name>
    <dbReference type="NCBI Taxonomy" id="5963"/>
    <lineage>
        <taxon>Eukaryota</taxon>
        <taxon>Sar</taxon>
        <taxon>Alveolata</taxon>
        <taxon>Ciliophora</taxon>
        <taxon>Postciliodesmatophora</taxon>
        <taxon>Heterotrichea</taxon>
        <taxon>Heterotrichida</taxon>
        <taxon>Stentoridae</taxon>
        <taxon>Stentor</taxon>
    </lineage>
</organism>
<dbReference type="GO" id="GO:0003697">
    <property type="term" value="F:single-stranded DNA binding"/>
    <property type="evidence" value="ECO:0007669"/>
    <property type="project" value="InterPro"/>
</dbReference>
<dbReference type="PROSITE" id="PS50163">
    <property type="entry name" value="RECA_3"/>
    <property type="match status" value="1"/>
</dbReference>
<evidence type="ECO:0000256" key="8">
    <source>
        <dbReference type="SAM" id="MobiDB-lite"/>
    </source>
</evidence>
<dbReference type="SMART" id="SM00382">
    <property type="entry name" value="AAA"/>
    <property type="match status" value="1"/>
</dbReference>
<keyword evidence="3 6" id="KW-0547">Nucleotide-binding</keyword>
<dbReference type="Pfam" id="PF08423">
    <property type="entry name" value="Rad51"/>
    <property type="match status" value="1"/>
</dbReference>
<sequence length="336" mass="36600">MLSARDLNRQDNNTESGPISLQKLKEHGITQSDISKLQEAGFHSIESIAMATKKTISAVKGISDNKADKLLELCHKFFPMGFITATAVHEERKQLIYLTTGSSSLDKLLGGGIESGSLTEIFGEFRTGKTQICHTLAVTAQLPYSMGGGEGKVIYIDTEGTFRPERIISIANRFGLDPKTTLDNIGVARAYNSDHQMQLLIQATAIMSESRYALLIIDSATALYRTDYIGRGELASRQNNLGKFLRCLQRLADEYSIAVVYTNQVVAQVDGGSVFIADAKKPIGGHIMAHASTIRLSLRKGRGESRAMKVYDAPNLPEAEAFYAIDEGGIIDSSDS</sequence>
<evidence type="ECO:0000256" key="3">
    <source>
        <dbReference type="ARBA" id="ARBA00022741"/>
    </source>
</evidence>
<dbReference type="Gene3D" id="3.40.50.300">
    <property type="entry name" value="P-loop containing nucleotide triphosphate hydrolases"/>
    <property type="match status" value="1"/>
</dbReference>
<comment type="caution">
    <text evidence="11">The sequence shown here is derived from an EMBL/GenBank/DDBJ whole genome shotgun (WGS) entry which is preliminary data.</text>
</comment>
<dbReference type="InterPro" id="IPR016467">
    <property type="entry name" value="DNA_recomb/repair_RecA-like"/>
</dbReference>
<dbReference type="FunFam" id="3.40.50.300:FF:000092">
    <property type="entry name" value="DNA repair protein Rad51 homolog"/>
    <property type="match status" value="1"/>
</dbReference>
<dbReference type="NCBIfam" id="NF003301">
    <property type="entry name" value="PRK04301.1"/>
    <property type="match status" value="1"/>
</dbReference>
<gene>
    <name evidence="11" type="ORF">SteCoe_12402</name>
</gene>
<evidence type="ECO:0000256" key="5">
    <source>
        <dbReference type="ARBA" id="ARBA00023242"/>
    </source>
</evidence>
<dbReference type="GO" id="GO:0070192">
    <property type="term" value="P:chromosome organization involved in meiotic cell cycle"/>
    <property type="evidence" value="ECO:0007669"/>
    <property type="project" value="TreeGrafter"/>
</dbReference>
<dbReference type="FunFam" id="1.10.150.20:FF:000008">
    <property type="entry name" value="DNA repair protein RAD51 homolog"/>
    <property type="match status" value="1"/>
</dbReference>
<dbReference type="SUPFAM" id="SSF47794">
    <property type="entry name" value="Rad51 N-terminal domain-like"/>
    <property type="match status" value="1"/>
</dbReference>
<evidence type="ECO:0000256" key="7">
    <source>
        <dbReference type="RuleBase" id="RU364139"/>
    </source>
</evidence>
<proteinExistence type="inferred from homology"/>
<dbReference type="InterPro" id="IPR020588">
    <property type="entry name" value="RecA_ATP-bd"/>
</dbReference>
<dbReference type="GO" id="GO:0006312">
    <property type="term" value="P:mitotic recombination"/>
    <property type="evidence" value="ECO:0007669"/>
    <property type="project" value="TreeGrafter"/>
</dbReference>
<dbReference type="InterPro" id="IPR027417">
    <property type="entry name" value="P-loop_NTPase"/>
</dbReference>
<dbReference type="GO" id="GO:0007131">
    <property type="term" value="P:reciprocal meiotic recombination"/>
    <property type="evidence" value="ECO:0007669"/>
    <property type="project" value="TreeGrafter"/>
</dbReference>
<reference evidence="11 12" key="1">
    <citation type="submission" date="2016-11" db="EMBL/GenBank/DDBJ databases">
        <title>The macronuclear genome of Stentor coeruleus: a giant cell with tiny introns.</title>
        <authorList>
            <person name="Slabodnick M."/>
            <person name="Ruby J.G."/>
            <person name="Reiff S.B."/>
            <person name="Swart E.C."/>
            <person name="Gosai S."/>
            <person name="Prabakaran S."/>
            <person name="Witkowska E."/>
            <person name="Larue G.E."/>
            <person name="Fisher S."/>
            <person name="Freeman R.M."/>
            <person name="Gunawardena J."/>
            <person name="Chu W."/>
            <person name="Stover N.A."/>
            <person name="Gregory B.D."/>
            <person name="Nowacki M."/>
            <person name="Derisi J."/>
            <person name="Roy S.W."/>
            <person name="Marshall W.F."/>
            <person name="Sood P."/>
        </authorList>
    </citation>
    <scope>NUCLEOTIDE SEQUENCE [LARGE SCALE GENOMIC DNA]</scope>
    <source>
        <strain evidence="11">WM001</strain>
    </source>
</reference>
<dbReference type="Proteomes" id="UP000187209">
    <property type="component" value="Unassembled WGS sequence"/>
</dbReference>
<keyword evidence="7" id="KW-0233">DNA recombination</keyword>
<dbReference type="CDD" id="cd19513">
    <property type="entry name" value="Rad51"/>
    <property type="match status" value="1"/>
</dbReference>
<keyword evidence="7" id="KW-0238">DNA-binding</keyword>
<evidence type="ECO:0000256" key="6">
    <source>
        <dbReference type="RuleBase" id="RU003422"/>
    </source>
</evidence>
<dbReference type="GO" id="GO:1990426">
    <property type="term" value="P:mitotic recombination-dependent replication fork processing"/>
    <property type="evidence" value="ECO:0007669"/>
    <property type="project" value="InterPro"/>
</dbReference>
<dbReference type="InterPro" id="IPR003593">
    <property type="entry name" value="AAA+_ATPase"/>
</dbReference>
<feature type="compositionally biased region" description="Polar residues" evidence="8">
    <location>
        <begin position="10"/>
        <end position="19"/>
    </location>
</feature>
<keyword evidence="5 7" id="KW-0539">Nucleus</keyword>
<evidence type="ECO:0000256" key="1">
    <source>
        <dbReference type="ARBA" id="ARBA00004123"/>
    </source>
</evidence>
<dbReference type="NCBIfam" id="TIGR02239">
    <property type="entry name" value="recomb_RAD51"/>
    <property type="match status" value="1"/>
</dbReference>
<dbReference type="GO" id="GO:0005524">
    <property type="term" value="F:ATP binding"/>
    <property type="evidence" value="ECO:0007669"/>
    <property type="project" value="UniProtKB-KW"/>
</dbReference>
<dbReference type="InterPro" id="IPR020587">
    <property type="entry name" value="RecA_monomer-monomer_interface"/>
</dbReference>
<evidence type="ECO:0000259" key="9">
    <source>
        <dbReference type="PROSITE" id="PS50162"/>
    </source>
</evidence>
<keyword evidence="7" id="KW-0227">DNA damage</keyword>
<dbReference type="GO" id="GO:0000150">
    <property type="term" value="F:DNA strand exchange activity"/>
    <property type="evidence" value="ECO:0007669"/>
    <property type="project" value="InterPro"/>
</dbReference>
<dbReference type="PIRSF" id="PIRSF005856">
    <property type="entry name" value="Rad51"/>
    <property type="match status" value="1"/>
</dbReference>
<name>A0A1R2CAU9_9CILI</name>
<evidence type="ECO:0000313" key="12">
    <source>
        <dbReference type="Proteomes" id="UP000187209"/>
    </source>
</evidence>
<dbReference type="GO" id="GO:0140664">
    <property type="term" value="F:ATP-dependent DNA damage sensor activity"/>
    <property type="evidence" value="ECO:0007669"/>
    <property type="project" value="InterPro"/>
</dbReference>
<dbReference type="PANTHER" id="PTHR22942:SF39">
    <property type="entry name" value="DNA REPAIR PROTEIN RAD51 HOMOLOG 1"/>
    <property type="match status" value="1"/>
</dbReference>
<keyword evidence="12" id="KW-1185">Reference proteome</keyword>
<dbReference type="SUPFAM" id="SSF52540">
    <property type="entry name" value="P-loop containing nucleoside triphosphate hydrolases"/>
    <property type="match status" value="1"/>
</dbReference>
<feature type="region of interest" description="Disordered" evidence="8">
    <location>
        <begin position="1"/>
        <end position="20"/>
    </location>
</feature>
<dbReference type="InterPro" id="IPR010995">
    <property type="entry name" value="DNA_repair_Rad51/TF_NusA_a-hlx"/>
</dbReference>